<evidence type="ECO:0000313" key="2">
    <source>
        <dbReference type="EMBL" id="RJF92529.1"/>
    </source>
</evidence>
<dbReference type="PANTHER" id="PTHR42964:SF1">
    <property type="entry name" value="POLYKETIDE BIOSYNTHESIS ENOYL-COA HYDRATASE PKSH-RELATED"/>
    <property type="match status" value="1"/>
</dbReference>
<proteinExistence type="inferred from homology"/>
<dbReference type="InterPro" id="IPR051683">
    <property type="entry name" value="Enoyl-CoA_Hydratase/Isomerase"/>
</dbReference>
<dbReference type="CDD" id="cd06558">
    <property type="entry name" value="crotonase-like"/>
    <property type="match status" value="1"/>
</dbReference>
<organism evidence="2 3">
    <name type="scientific">Noviherbaspirillum saxi</name>
    <dbReference type="NCBI Taxonomy" id="2320863"/>
    <lineage>
        <taxon>Bacteria</taxon>
        <taxon>Pseudomonadati</taxon>
        <taxon>Pseudomonadota</taxon>
        <taxon>Betaproteobacteria</taxon>
        <taxon>Burkholderiales</taxon>
        <taxon>Oxalobacteraceae</taxon>
        <taxon>Noviherbaspirillum</taxon>
    </lineage>
</organism>
<dbReference type="PANTHER" id="PTHR42964">
    <property type="entry name" value="ENOYL-COA HYDRATASE"/>
    <property type="match status" value="1"/>
</dbReference>
<dbReference type="RefSeq" id="WP_119772447.1">
    <property type="nucleotide sequence ID" value="NZ_QYUO01000003.1"/>
</dbReference>
<evidence type="ECO:0000313" key="3">
    <source>
        <dbReference type="Proteomes" id="UP000265955"/>
    </source>
</evidence>
<dbReference type="AlphaFoldDB" id="A0A3A3FZM1"/>
<protein>
    <submittedName>
        <fullName evidence="2">Enoyl-CoA hydratase</fullName>
        <ecNumber evidence="2">4.2.1.17</ecNumber>
    </submittedName>
</protein>
<dbReference type="Pfam" id="PF00378">
    <property type="entry name" value="ECH_1"/>
    <property type="match status" value="1"/>
</dbReference>
<dbReference type="InterPro" id="IPR029045">
    <property type="entry name" value="ClpP/crotonase-like_dom_sf"/>
</dbReference>
<gene>
    <name evidence="2" type="ORF">D3871_28445</name>
</gene>
<dbReference type="Proteomes" id="UP000265955">
    <property type="component" value="Unassembled WGS sequence"/>
</dbReference>
<comment type="similarity">
    <text evidence="1">Belongs to the enoyl-CoA hydratase/isomerase family.</text>
</comment>
<dbReference type="SUPFAM" id="SSF52096">
    <property type="entry name" value="ClpP/crotonase"/>
    <property type="match status" value="1"/>
</dbReference>
<reference evidence="3" key="1">
    <citation type="submission" date="2018-09" db="EMBL/GenBank/DDBJ databases">
        <authorList>
            <person name="Zhu H."/>
        </authorList>
    </citation>
    <scope>NUCLEOTIDE SEQUENCE [LARGE SCALE GENOMIC DNA]</scope>
    <source>
        <strain evidence="3">K1R23-30</strain>
    </source>
</reference>
<dbReference type="Gene3D" id="3.90.226.10">
    <property type="entry name" value="2-enoyl-CoA Hydratase, Chain A, domain 1"/>
    <property type="match status" value="1"/>
</dbReference>
<dbReference type="InterPro" id="IPR001753">
    <property type="entry name" value="Enoyl-CoA_hydra/iso"/>
</dbReference>
<sequence length="260" mass="28090">MTQQERTRHASVSIEDGVATLTITNAGVLNILSTAVIQDVTAQLTALRSNADVRVLVLRGTGDRGLIAGADINEMAGLTQESGERFISNLRDMCDGLRRFPVPVVARMPGWTLGGGLEVAMACDLRIATRSAMFGMPEVKVGIPSVIHASLIPRLIGGARATWLLLTGENIDASTALDWGLVHKVVPDTELDAAVAHTAARLAEIGPEVLKQQKRLLREWEDQLPDVSIEASVKEFGAAFKTGEPQRYMQEFLDRKAARA</sequence>
<keyword evidence="2" id="KW-0456">Lyase</keyword>
<name>A0A3A3FZM1_9BURK</name>
<dbReference type="GO" id="GO:0004300">
    <property type="term" value="F:enoyl-CoA hydratase activity"/>
    <property type="evidence" value="ECO:0007669"/>
    <property type="project" value="UniProtKB-EC"/>
</dbReference>
<accession>A0A3A3FZM1</accession>
<evidence type="ECO:0000256" key="1">
    <source>
        <dbReference type="ARBA" id="ARBA00005254"/>
    </source>
</evidence>
<dbReference type="NCBIfam" id="NF004795">
    <property type="entry name" value="PRK06143.1"/>
    <property type="match status" value="1"/>
</dbReference>
<comment type="caution">
    <text evidence="2">The sequence shown here is derived from an EMBL/GenBank/DDBJ whole genome shotgun (WGS) entry which is preliminary data.</text>
</comment>
<dbReference type="EC" id="4.2.1.17" evidence="2"/>
<dbReference type="EMBL" id="QYUO01000003">
    <property type="protein sequence ID" value="RJF92529.1"/>
    <property type="molecule type" value="Genomic_DNA"/>
</dbReference>
<keyword evidence="3" id="KW-1185">Reference proteome</keyword>
<dbReference type="OrthoDB" id="9774843at2"/>